<evidence type="ECO:0000259" key="4">
    <source>
        <dbReference type="Pfam" id="PF00676"/>
    </source>
</evidence>
<feature type="domain" description="Dehydrogenase E1 component" evidence="4">
    <location>
        <begin position="8"/>
        <end position="227"/>
    </location>
</feature>
<feature type="non-terminal residue" evidence="5">
    <location>
        <position position="1"/>
    </location>
</feature>
<dbReference type="Gene3D" id="3.40.50.970">
    <property type="match status" value="1"/>
</dbReference>
<dbReference type="SUPFAM" id="SSF52518">
    <property type="entry name" value="Thiamin diphosphate-binding fold (THDP-binding)"/>
    <property type="match status" value="1"/>
</dbReference>
<dbReference type="Pfam" id="PF00676">
    <property type="entry name" value="E1_dh"/>
    <property type="match status" value="1"/>
</dbReference>
<proteinExistence type="predicted"/>
<dbReference type="Proteomes" id="UP000787635">
    <property type="component" value="Unassembled WGS sequence"/>
</dbReference>
<organism evidence="5 6">
    <name type="scientific">Falsiroseomonas selenitidurans</name>
    <dbReference type="NCBI Taxonomy" id="2716335"/>
    <lineage>
        <taxon>Bacteria</taxon>
        <taxon>Pseudomonadati</taxon>
        <taxon>Pseudomonadota</taxon>
        <taxon>Alphaproteobacteria</taxon>
        <taxon>Acetobacterales</taxon>
        <taxon>Roseomonadaceae</taxon>
        <taxon>Falsiroseomonas</taxon>
    </lineage>
</organism>
<dbReference type="InterPro" id="IPR029061">
    <property type="entry name" value="THDP-binding"/>
</dbReference>
<reference evidence="5 6" key="1">
    <citation type="submission" date="2020-03" db="EMBL/GenBank/DDBJ databases">
        <title>Roseomonas selenitidurans sp. nov. isolated from urban soil.</title>
        <authorList>
            <person name="Liu H."/>
        </authorList>
    </citation>
    <scope>NUCLEOTIDE SEQUENCE [LARGE SCALE GENOMIC DNA]</scope>
    <source>
        <strain evidence="5 6">BU-1</strain>
    </source>
</reference>
<comment type="caution">
    <text evidence="5">The sequence shown here is derived from an EMBL/GenBank/DDBJ whole genome shotgun (WGS) entry which is preliminary data.</text>
</comment>
<dbReference type="EMBL" id="JAAVNE010000106">
    <property type="protein sequence ID" value="NKC34607.1"/>
    <property type="molecule type" value="Genomic_DNA"/>
</dbReference>
<dbReference type="InterPro" id="IPR050642">
    <property type="entry name" value="PDH_E1_Alpha_Subunit"/>
</dbReference>
<evidence type="ECO:0000256" key="1">
    <source>
        <dbReference type="ARBA" id="ARBA00001964"/>
    </source>
</evidence>
<gene>
    <name evidence="5" type="ORF">HEQ75_27425</name>
</gene>
<evidence type="ECO:0000313" key="6">
    <source>
        <dbReference type="Proteomes" id="UP000787635"/>
    </source>
</evidence>
<accession>A0ABX1EBK7</accession>
<protein>
    <submittedName>
        <fullName evidence="5">2-oxoglutarate dehydrogenase</fullName>
    </submittedName>
</protein>
<dbReference type="InterPro" id="IPR001017">
    <property type="entry name" value="DH_E1"/>
</dbReference>
<dbReference type="RefSeq" id="WP_168035302.1">
    <property type="nucleotide sequence ID" value="NZ_JAAVNE010000106.1"/>
</dbReference>
<dbReference type="PANTHER" id="PTHR11516:SF2">
    <property type="entry name" value="PYRUVATE DEHYDROGENASE ALPHA SUBUNIT"/>
    <property type="match status" value="1"/>
</dbReference>
<evidence type="ECO:0000256" key="3">
    <source>
        <dbReference type="ARBA" id="ARBA00023052"/>
    </source>
</evidence>
<keyword evidence="2" id="KW-0560">Oxidoreductase</keyword>
<evidence type="ECO:0000256" key="2">
    <source>
        <dbReference type="ARBA" id="ARBA00023002"/>
    </source>
</evidence>
<keyword evidence="6" id="KW-1185">Reference proteome</keyword>
<sequence length="262" mass="25624">AGLCAVLGPDDQLLCSGRSIAPALARGLDPGAVVAELLGRTGGPCRGRAGRGHLAQPAAGFFGAHAVVAGNLSIAAGVALAFQAAGRPGIVAVLFGDGAAGAGALHETLNIAALWRLPLLFVCSNNGWSISTPTAAHLAPARVADLARPFGIPAATVDGTDAPAVRDAAAALAAGIRDGAGPAFLEALSVRLGPHSTLARESRPAADVAALAARDPIARLSARLGEAVAAPLREAAEAAAGAAFRTAEASPSATASELDDAA</sequence>
<keyword evidence="3" id="KW-0786">Thiamine pyrophosphate</keyword>
<name>A0ABX1EBK7_9PROT</name>
<dbReference type="PANTHER" id="PTHR11516">
    <property type="entry name" value="PYRUVATE DEHYDROGENASE E1 COMPONENT, ALPHA SUBUNIT BACTERIAL AND ORGANELLAR"/>
    <property type="match status" value="1"/>
</dbReference>
<comment type="cofactor">
    <cofactor evidence="1">
        <name>thiamine diphosphate</name>
        <dbReference type="ChEBI" id="CHEBI:58937"/>
    </cofactor>
</comment>
<evidence type="ECO:0000313" key="5">
    <source>
        <dbReference type="EMBL" id="NKC34607.1"/>
    </source>
</evidence>